<evidence type="ECO:0000313" key="2">
    <source>
        <dbReference type="EMBL" id="ROO84688.1"/>
    </source>
</evidence>
<evidence type="ECO:0008006" key="4">
    <source>
        <dbReference type="Google" id="ProtNLM"/>
    </source>
</evidence>
<accession>A0A3N1CVF7</accession>
<evidence type="ECO:0000256" key="1">
    <source>
        <dbReference type="SAM" id="MobiDB-lite"/>
    </source>
</evidence>
<feature type="compositionally biased region" description="Basic and acidic residues" evidence="1">
    <location>
        <begin position="11"/>
        <end position="23"/>
    </location>
</feature>
<reference evidence="2 3" key="1">
    <citation type="submission" date="2018-11" db="EMBL/GenBank/DDBJ databases">
        <title>Sequencing the genomes of 1000 actinobacteria strains.</title>
        <authorList>
            <person name="Klenk H.-P."/>
        </authorList>
    </citation>
    <scope>NUCLEOTIDE SEQUENCE [LARGE SCALE GENOMIC DNA]</scope>
    <source>
        <strain evidence="2 3">DSM 44254</strain>
    </source>
</reference>
<sequence>MTSENLGTTATREREAEAVHQEIDSTRRTLGQTVTLLADKADASAREGLRTAREKAGHAARRPERGKGVALAAGAVALGALAWARSRRTRPVARKDRALRAARAFGEGALAQGRTALTHPVVLSTVDRARATAKTPTNRSRLEGASGALGALAALGLARRAARRPRTPDA</sequence>
<comment type="caution">
    <text evidence="2">The sequence shown here is derived from an EMBL/GenBank/DDBJ whole genome shotgun (WGS) entry which is preliminary data.</text>
</comment>
<feature type="compositionally biased region" description="Polar residues" evidence="1">
    <location>
        <begin position="1"/>
        <end position="10"/>
    </location>
</feature>
<dbReference type="EMBL" id="RJKE01000001">
    <property type="protein sequence ID" value="ROO84688.1"/>
    <property type="molecule type" value="Genomic_DNA"/>
</dbReference>
<name>A0A3N1CVF7_9ACTN</name>
<dbReference type="RefSeq" id="WP_123664269.1">
    <property type="nucleotide sequence ID" value="NZ_RJKE01000001.1"/>
</dbReference>
<dbReference type="Proteomes" id="UP000272400">
    <property type="component" value="Unassembled WGS sequence"/>
</dbReference>
<proteinExistence type="predicted"/>
<gene>
    <name evidence="2" type="ORF">EDD29_2215</name>
</gene>
<evidence type="ECO:0000313" key="3">
    <source>
        <dbReference type="Proteomes" id="UP000272400"/>
    </source>
</evidence>
<keyword evidence="3" id="KW-1185">Reference proteome</keyword>
<dbReference type="AlphaFoldDB" id="A0A3N1CVF7"/>
<feature type="region of interest" description="Disordered" evidence="1">
    <location>
        <begin position="1"/>
        <end position="23"/>
    </location>
</feature>
<protein>
    <recommendedName>
        <fullName evidence="4">DUF3618 domain-containing protein</fullName>
    </recommendedName>
</protein>
<organism evidence="2 3">
    <name type="scientific">Actinocorallia herbida</name>
    <dbReference type="NCBI Taxonomy" id="58109"/>
    <lineage>
        <taxon>Bacteria</taxon>
        <taxon>Bacillati</taxon>
        <taxon>Actinomycetota</taxon>
        <taxon>Actinomycetes</taxon>
        <taxon>Streptosporangiales</taxon>
        <taxon>Thermomonosporaceae</taxon>
        <taxon>Actinocorallia</taxon>
    </lineage>
</organism>